<dbReference type="FunFam" id="2.40.100.10:FF:000014">
    <property type="entry name" value="Peptidyl-prolyl cis-trans isomerase cyp65"/>
    <property type="match status" value="1"/>
</dbReference>
<evidence type="ECO:0000259" key="12">
    <source>
        <dbReference type="PROSITE" id="PS50072"/>
    </source>
</evidence>
<feature type="domain" description="U-box" evidence="13">
    <location>
        <begin position="30"/>
        <end position="107"/>
    </location>
</feature>
<evidence type="ECO:0000256" key="11">
    <source>
        <dbReference type="SAM" id="MobiDB-lite"/>
    </source>
</evidence>
<feature type="domain" description="PPIase cyclophilin-type" evidence="12">
    <location>
        <begin position="292"/>
        <end position="442"/>
    </location>
</feature>
<dbReference type="OrthoDB" id="30774at2759"/>
<comment type="similarity">
    <text evidence="5">Belongs to the cyclophilin-type PPIase family. PPIL2 subfamily.</text>
</comment>
<name>A0A2R5GSC5_9STRA</name>
<dbReference type="InterPro" id="IPR003613">
    <property type="entry name" value="Ubox_domain"/>
</dbReference>
<dbReference type="GO" id="GO:0071013">
    <property type="term" value="C:catalytic step 2 spliceosome"/>
    <property type="evidence" value="ECO:0007669"/>
    <property type="project" value="TreeGrafter"/>
</dbReference>
<evidence type="ECO:0000256" key="10">
    <source>
        <dbReference type="ARBA" id="ARBA00023242"/>
    </source>
</evidence>
<comment type="catalytic activity">
    <reaction evidence="2">
        <text>[protein]-peptidylproline (omega=180) = [protein]-peptidylproline (omega=0)</text>
        <dbReference type="Rhea" id="RHEA:16237"/>
        <dbReference type="Rhea" id="RHEA-COMP:10747"/>
        <dbReference type="Rhea" id="RHEA-COMP:10748"/>
        <dbReference type="ChEBI" id="CHEBI:83833"/>
        <dbReference type="ChEBI" id="CHEBI:83834"/>
        <dbReference type="EC" id="5.2.1.8"/>
    </reaction>
</comment>
<comment type="function">
    <text evidence="3">May catalyze the cis-trans isomerization of proline imidic peptide bonds in oligopeptides thereby assisting the folding of proteins. May also function as a chaperone, playing a role in intracellular transport of proteins. May also have a protein ubiquitin ligase activity acting as an E3 ubiquitin protein ligase or as a ubiquitin-ubiquitin ligase promoting elongation of ubiquitin chains on proteins.</text>
</comment>
<comment type="subcellular location">
    <subcellularLocation>
        <location evidence="4">Nucleus</location>
    </subcellularLocation>
</comment>
<keyword evidence="9 14" id="KW-0413">Isomerase</keyword>
<feature type="region of interest" description="Disordered" evidence="11">
    <location>
        <begin position="1"/>
        <end position="27"/>
    </location>
</feature>
<evidence type="ECO:0000256" key="9">
    <source>
        <dbReference type="ARBA" id="ARBA00023235"/>
    </source>
</evidence>
<dbReference type="Gene3D" id="3.30.40.10">
    <property type="entry name" value="Zinc/RING finger domain, C3HC4 (zinc finger)"/>
    <property type="match status" value="1"/>
</dbReference>
<dbReference type="AlphaFoldDB" id="A0A2R5GSC5"/>
<dbReference type="PANTHER" id="PTHR45625">
    <property type="entry name" value="PEPTIDYL-PROLYL CIS-TRANS ISOMERASE-RELATED"/>
    <property type="match status" value="1"/>
</dbReference>
<evidence type="ECO:0000256" key="1">
    <source>
        <dbReference type="ARBA" id="ARBA00000900"/>
    </source>
</evidence>
<comment type="catalytic activity">
    <reaction evidence="1">
        <text>S-ubiquitinyl-[E2 ubiquitin-conjugating enzyme]-L-cysteine + [acceptor protein]-L-lysine = [E2 ubiquitin-conjugating enzyme]-L-cysteine + N(6)-ubiquitinyl-[acceptor protein]-L-lysine.</text>
        <dbReference type="EC" id="2.3.2.27"/>
    </reaction>
</comment>
<dbReference type="Pfam" id="PF00160">
    <property type="entry name" value="Pro_isomerase"/>
    <property type="match status" value="1"/>
</dbReference>
<organism evidence="14 15">
    <name type="scientific">Hondaea fermentalgiana</name>
    <dbReference type="NCBI Taxonomy" id="2315210"/>
    <lineage>
        <taxon>Eukaryota</taxon>
        <taxon>Sar</taxon>
        <taxon>Stramenopiles</taxon>
        <taxon>Bigyra</taxon>
        <taxon>Labyrinthulomycetes</taxon>
        <taxon>Thraustochytrida</taxon>
        <taxon>Thraustochytriidae</taxon>
        <taxon>Hondaea</taxon>
    </lineage>
</organism>
<keyword evidence="15" id="KW-1185">Reference proteome</keyword>
<dbReference type="SUPFAM" id="SSF57850">
    <property type="entry name" value="RING/U-box"/>
    <property type="match status" value="1"/>
</dbReference>
<dbReference type="GO" id="GO:0016567">
    <property type="term" value="P:protein ubiquitination"/>
    <property type="evidence" value="ECO:0007669"/>
    <property type="project" value="InterPro"/>
</dbReference>
<dbReference type="PANTHER" id="PTHR45625:SF4">
    <property type="entry name" value="PEPTIDYLPROLYL ISOMERASE DOMAIN AND WD REPEAT-CONTAINING PROTEIN 1"/>
    <property type="match status" value="1"/>
</dbReference>
<dbReference type="GO" id="GO:0061630">
    <property type="term" value="F:ubiquitin protein ligase activity"/>
    <property type="evidence" value="ECO:0007669"/>
    <property type="project" value="UniProtKB-EC"/>
</dbReference>
<feature type="region of interest" description="Disordered" evidence="11">
    <location>
        <begin position="479"/>
        <end position="500"/>
    </location>
</feature>
<evidence type="ECO:0000256" key="4">
    <source>
        <dbReference type="ARBA" id="ARBA00004123"/>
    </source>
</evidence>
<sequence>MAKGAKKLHERATERQRGDQDGGTQASEAEGLPFDCCALSLVPWTSPVMAVVQEGRGLVFELSHIAVYVKKHGVDPVYHKPLAREDLVTLHWSRNGEGKLHCPVTFKVFTQFSNIVAIRDTGNVFSREAVENLCILPRVWRDPITNEQFAGREAIITLHSAHSQSSGTPTTGVDGPPFVTSAKKVSGASTESAPSIRMSGIAERILQKAEASARRRAAAASSAQTSSANVSVAKSSEVQTSFTSGMCAASLTSTAVTPQTSNARQIANARELELRRYRAIRQLKKKAYARLETTHGDLNLEVYCNFTPQTAENFLGLAEKGYYDGTSFHRLIPGFMVQGGDPTGTGRGGESLWGEAFPDELDPGNMHLKHSKRGLLSMANSGPNTNRSQFFITFAPKAHLDTKHTVFGRVVGGLEVLDKIEAIKTGKDDLPLEPITIKRALVFVNPIREFDKAQAQEHPDSATNEGAVEHVAEYAEVRQKDADSVAPKAKKRRVREEDVAAARKPSRTGVVFKNFSDW</sequence>
<evidence type="ECO:0000256" key="3">
    <source>
        <dbReference type="ARBA" id="ARBA00003697"/>
    </source>
</evidence>
<dbReference type="EMBL" id="BEYU01000147">
    <property type="protein sequence ID" value="GBG33209.1"/>
    <property type="molecule type" value="Genomic_DNA"/>
</dbReference>
<evidence type="ECO:0000256" key="6">
    <source>
        <dbReference type="ARBA" id="ARBA00022679"/>
    </source>
</evidence>
<dbReference type="PROSITE" id="PS51698">
    <property type="entry name" value="U_BOX"/>
    <property type="match status" value="1"/>
</dbReference>
<evidence type="ECO:0000313" key="15">
    <source>
        <dbReference type="Proteomes" id="UP000241890"/>
    </source>
</evidence>
<dbReference type="CDD" id="cd01923">
    <property type="entry name" value="cyclophilin_RING"/>
    <property type="match status" value="1"/>
</dbReference>
<dbReference type="PROSITE" id="PS00170">
    <property type="entry name" value="CSA_PPIASE_1"/>
    <property type="match status" value="1"/>
</dbReference>
<dbReference type="PROSITE" id="PS50072">
    <property type="entry name" value="CSA_PPIASE_2"/>
    <property type="match status" value="1"/>
</dbReference>
<proteinExistence type="inferred from homology"/>
<dbReference type="InterPro" id="IPR029000">
    <property type="entry name" value="Cyclophilin-like_dom_sf"/>
</dbReference>
<dbReference type="InterPro" id="IPR044666">
    <property type="entry name" value="Cyclophilin_A-like"/>
</dbReference>
<dbReference type="Proteomes" id="UP000241890">
    <property type="component" value="Unassembled WGS sequence"/>
</dbReference>
<comment type="caution">
    <text evidence="14">The sequence shown here is derived from an EMBL/GenBank/DDBJ whole genome shotgun (WGS) entry which is preliminary data.</text>
</comment>
<keyword evidence="6" id="KW-0808">Transferase</keyword>
<keyword evidence="8" id="KW-0697">Rotamase</keyword>
<gene>
    <name evidence="14" type="ORF">FCC1311_094332</name>
</gene>
<dbReference type="InterPro" id="IPR002130">
    <property type="entry name" value="Cyclophilin-type_PPIase_dom"/>
</dbReference>
<dbReference type="Gene3D" id="2.40.100.10">
    <property type="entry name" value="Cyclophilin-like"/>
    <property type="match status" value="1"/>
</dbReference>
<reference evidence="14 15" key="1">
    <citation type="submission" date="2017-12" db="EMBL/GenBank/DDBJ databases">
        <title>Sequencing, de novo assembly and annotation of complete genome of a new Thraustochytrid species, strain FCC1311.</title>
        <authorList>
            <person name="Sedici K."/>
            <person name="Godart F."/>
            <person name="Aiese Cigliano R."/>
            <person name="Sanseverino W."/>
            <person name="Barakat M."/>
            <person name="Ortet P."/>
            <person name="Marechal E."/>
            <person name="Cagnac O."/>
            <person name="Amato A."/>
        </authorList>
    </citation>
    <scope>NUCLEOTIDE SEQUENCE [LARGE SCALE GENOMIC DNA]</scope>
</reference>
<evidence type="ECO:0000256" key="5">
    <source>
        <dbReference type="ARBA" id="ARBA00007930"/>
    </source>
</evidence>
<evidence type="ECO:0000256" key="2">
    <source>
        <dbReference type="ARBA" id="ARBA00000971"/>
    </source>
</evidence>
<evidence type="ECO:0000256" key="8">
    <source>
        <dbReference type="ARBA" id="ARBA00023110"/>
    </source>
</evidence>
<evidence type="ECO:0000259" key="13">
    <source>
        <dbReference type="PROSITE" id="PS51698"/>
    </source>
</evidence>
<evidence type="ECO:0000256" key="7">
    <source>
        <dbReference type="ARBA" id="ARBA00022786"/>
    </source>
</evidence>
<dbReference type="FunCoup" id="A0A2R5GSC5">
    <property type="interactions" value="359"/>
</dbReference>
<dbReference type="InParanoid" id="A0A2R5GSC5"/>
<protein>
    <submittedName>
        <fullName evidence="14">Peptidyl-prolyl cis-trans isomerase-like 2</fullName>
    </submittedName>
</protein>
<dbReference type="SUPFAM" id="SSF50891">
    <property type="entry name" value="Cyclophilin-like"/>
    <property type="match status" value="1"/>
</dbReference>
<dbReference type="InterPro" id="IPR013083">
    <property type="entry name" value="Znf_RING/FYVE/PHD"/>
</dbReference>
<evidence type="ECO:0000313" key="14">
    <source>
        <dbReference type="EMBL" id="GBG33209.1"/>
    </source>
</evidence>
<dbReference type="PRINTS" id="PR00153">
    <property type="entry name" value="CSAPPISMRASE"/>
</dbReference>
<keyword evidence="10" id="KW-0539">Nucleus</keyword>
<keyword evidence="7" id="KW-0833">Ubl conjugation pathway</keyword>
<feature type="compositionally biased region" description="Basic and acidic residues" evidence="11">
    <location>
        <begin position="10"/>
        <end position="20"/>
    </location>
</feature>
<dbReference type="GO" id="GO:0003755">
    <property type="term" value="F:peptidyl-prolyl cis-trans isomerase activity"/>
    <property type="evidence" value="ECO:0007669"/>
    <property type="project" value="UniProtKB-KW"/>
</dbReference>
<dbReference type="GO" id="GO:0006457">
    <property type="term" value="P:protein folding"/>
    <property type="evidence" value="ECO:0007669"/>
    <property type="project" value="InterPro"/>
</dbReference>
<accession>A0A2R5GSC5</accession>
<dbReference type="InterPro" id="IPR020892">
    <property type="entry name" value="Cyclophilin-type_PPIase_CS"/>
</dbReference>